<keyword evidence="3" id="KW-1133">Transmembrane helix</keyword>
<keyword evidence="3" id="KW-0472">Membrane</keyword>
<dbReference type="GeneID" id="302271551"/>
<proteinExistence type="predicted"/>
<keyword evidence="5" id="KW-1185">Reference proteome</keyword>
<feature type="transmembrane region" description="Helical" evidence="3">
    <location>
        <begin position="210"/>
        <end position="232"/>
    </location>
</feature>
<keyword evidence="1" id="KW-0175">Coiled coil</keyword>
<feature type="coiled-coil region" evidence="1">
    <location>
        <begin position="145"/>
        <end position="172"/>
    </location>
</feature>
<evidence type="ECO:0000313" key="4">
    <source>
        <dbReference type="EMBL" id="STZ74912.1"/>
    </source>
</evidence>
<sequence>MSLIDDIDTDFDLKKPSKPSEPIEAVEPSLDEQMAEQGGDTEAEEAAPDVAHAEPTPTAEIESQGQGVERLEGKEDKADHQIRRQISQDIFARTGKKVVVQDPMIEVIMIWREFNKESLEHVSNALEASTNEIIDNLILNQDKVLVDFDEKLTELKDTLARLENQKEAIVADVWGKMQARVTKQIEEQLSCDLKAIAKNANNQVNNQRNILMGGVGGLLVGLILCAIIIFILK</sequence>
<evidence type="ECO:0000256" key="3">
    <source>
        <dbReference type="SAM" id="Phobius"/>
    </source>
</evidence>
<feature type="compositionally biased region" description="Acidic residues" evidence="2">
    <location>
        <begin position="1"/>
        <end position="10"/>
    </location>
</feature>
<organism evidence="4 5">
    <name type="scientific">Moraxella lacunata</name>
    <dbReference type="NCBI Taxonomy" id="477"/>
    <lineage>
        <taxon>Bacteria</taxon>
        <taxon>Pseudomonadati</taxon>
        <taxon>Pseudomonadota</taxon>
        <taxon>Gammaproteobacteria</taxon>
        <taxon>Moraxellales</taxon>
        <taxon>Moraxellaceae</taxon>
        <taxon>Moraxella</taxon>
    </lineage>
</organism>
<name>A0A378UEV2_MORLA</name>
<dbReference type="Proteomes" id="UP000254107">
    <property type="component" value="Unassembled WGS sequence"/>
</dbReference>
<feature type="compositionally biased region" description="Basic and acidic residues" evidence="2">
    <location>
        <begin position="69"/>
        <end position="79"/>
    </location>
</feature>
<feature type="region of interest" description="Disordered" evidence="2">
    <location>
        <begin position="1"/>
        <end position="79"/>
    </location>
</feature>
<keyword evidence="3" id="KW-0812">Transmembrane</keyword>
<protein>
    <submittedName>
        <fullName evidence="4">Uncharacterized protein</fullName>
    </submittedName>
</protein>
<gene>
    <name evidence="4" type="ORF">NCTC7911_03093</name>
</gene>
<dbReference type="AlphaFoldDB" id="A0A378UEV2"/>
<evidence type="ECO:0000313" key="5">
    <source>
        <dbReference type="Proteomes" id="UP000254107"/>
    </source>
</evidence>
<dbReference type="RefSeq" id="WP_115248464.1">
    <property type="nucleotide sequence ID" value="NZ_UGQC01000005.1"/>
</dbReference>
<accession>A0A378UEV2</accession>
<reference evidence="4 5" key="1">
    <citation type="submission" date="2018-06" db="EMBL/GenBank/DDBJ databases">
        <authorList>
            <consortium name="Pathogen Informatics"/>
            <person name="Doyle S."/>
        </authorList>
    </citation>
    <scope>NUCLEOTIDE SEQUENCE [LARGE SCALE GENOMIC DNA]</scope>
    <source>
        <strain evidence="4 5">NCTC7911</strain>
    </source>
</reference>
<dbReference type="EMBL" id="UGQC01000005">
    <property type="protein sequence ID" value="STZ74912.1"/>
    <property type="molecule type" value="Genomic_DNA"/>
</dbReference>
<feature type="compositionally biased region" description="Acidic residues" evidence="2">
    <location>
        <begin position="29"/>
        <end position="47"/>
    </location>
</feature>
<evidence type="ECO:0000256" key="2">
    <source>
        <dbReference type="SAM" id="MobiDB-lite"/>
    </source>
</evidence>
<evidence type="ECO:0000256" key="1">
    <source>
        <dbReference type="SAM" id="Coils"/>
    </source>
</evidence>